<accession>A0A543BQX6</accession>
<dbReference type="OrthoDB" id="4951182at2"/>
<reference evidence="1 2" key="1">
    <citation type="submission" date="2019-06" db="EMBL/GenBank/DDBJ databases">
        <title>Sequencing the genomes of 1000 actinobacteria strains.</title>
        <authorList>
            <person name="Klenk H.-P."/>
        </authorList>
    </citation>
    <scope>NUCLEOTIDE SEQUENCE [LARGE SCALE GENOMIC DNA]</scope>
    <source>
        <strain evidence="1 2">DSM 20169</strain>
    </source>
</reference>
<gene>
    <name evidence="1" type="ORF">FB560_2865</name>
</gene>
<proteinExistence type="predicted"/>
<dbReference type="Proteomes" id="UP000317209">
    <property type="component" value="Unassembled WGS sequence"/>
</dbReference>
<evidence type="ECO:0000313" key="1">
    <source>
        <dbReference type="EMBL" id="TQL87198.1"/>
    </source>
</evidence>
<sequence length="158" mass="17474">MAAVTVTGNAWDHTGSPIPAANRPELWFRPLANEVTGDALLAGVEAKATMNLTTGAFTVQLIAEPWIRYRPVLRWLINPLESNTEMWAWGYAEWDWTFNPFPDGGPIGELGGPDLSIFSVLVGLTYPPGYRGWWLYSPAEGEEMPLDDPDIGDLRIVS</sequence>
<name>A0A543BQX6_9MICO</name>
<dbReference type="AlphaFoldDB" id="A0A543BQX6"/>
<protein>
    <submittedName>
        <fullName evidence="1">Uncharacterized protein</fullName>
    </submittedName>
</protein>
<organism evidence="1 2">
    <name type="scientific">Microbacterium saperdae</name>
    <dbReference type="NCBI Taxonomy" id="69368"/>
    <lineage>
        <taxon>Bacteria</taxon>
        <taxon>Bacillati</taxon>
        <taxon>Actinomycetota</taxon>
        <taxon>Actinomycetes</taxon>
        <taxon>Micrococcales</taxon>
        <taxon>Microbacteriaceae</taxon>
        <taxon>Microbacterium</taxon>
    </lineage>
</organism>
<dbReference type="RefSeq" id="WP_141872976.1">
    <property type="nucleotide sequence ID" value="NZ_VFOX01000001.1"/>
</dbReference>
<comment type="caution">
    <text evidence="1">The sequence shown here is derived from an EMBL/GenBank/DDBJ whole genome shotgun (WGS) entry which is preliminary data.</text>
</comment>
<dbReference type="EMBL" id="VFOX01000001">
    <property type="protein sequence ID" value="TQL87198.1"/>
    <property type="molecule type" value="Genomic_DNA"/>
</dbReference>
<evidence type="ECO:0000313" key="2">
    <source>
        <dbReference type="Proteomes" id="UP000317209"/>
    </source>
</evidence>
<keyword evidence="2" id="KW-1185">Reference proteome</keyword>